<dbReference type="GO" id="GO:0046856">
    <property type="term" value="P:phosphatidylinositol dephosphorylation"/>
    <property type="evidence" value="ECO:0007669"/>
    <property type="project" value="InterPro"/>
</dbReference>
<dbReference type="PANTHER" id="PTHR11200">
    <property type="entry name" value="INOSITOL 5-PHOSPHATASE"/>
    <property type="match status" value="1"/>
</dbReference>
<dbReference type="Gene3D" id="3.60.10.10">
    <property type="entry name" value="Endonuclease/exonuclease/phosphatase"/>
    <property type="match status" value="1"/>
</dbReference>
<dbReference type="Proteomes" id="UP000194236">
    <property type="component" value="Unassembled WGS sequence"/>
</dbReference>
<reference evidence="2 3" key="1">
    <citation type="submission" date="2017-03" db="EMBL/GenBank/DDBJ databases">
        <title>Genome Survey of Euroglyphus maynei.</title>
        <authorList>
            <person name="Arlian L.G."/>
            <person name="Morgan M.S."/>
            <person name="Rider S.D."/>
        </authorList>
    </citation>
    <scope>NUCLEOTIDE SEQUENCE [LARGE SCALE GENOMIC DNA]</scope>
    <source>
        <strain evidence="2">Arlian Lab</strain>
        <tissue evidence="2">Whole body</tissue>
    </source>
</reference>
<keyword evidence="3" id="KW-1185">Reference proteome</keyword>
<dbReference type="GO" id="GO:0004439">
    <property type="term" value="F:phosphatidylinositol-4,5-bisphosphate 5-phosphatase activity"/>
    <property type="evidence" value="ECO:0007669"/>
    <property type="project" value="TreeGrafter"/>
</dbReference>
<dbReference type="Pfam" id="PF22669">
    <property type="entry name" value="Exo_endo_phos2"/>
    <property type="match status" value="1"/>
</dbReference>
<accession>A0A1Y3BAZ5</accession>
<protein>
    <recommendedName>
        <fullName evidence="1">Inositol polyphosphate-related phosphatase domain-containing protein</fullName>
    </recommendedName>
</protein>
<feature type="non-terminal residue" evidence="2">
    <location>
        <position position="108"/>
    </location>
</feature>
<dbReference type="InterPro" id="IPR000300">
    <property type="entry name" value="IPPc"/>
</dbReference>
<name>A0A1Y3BAZ5_EURMA</name>
<dbReference type="InterPro" id="IPR046985">
    <property type="entry name" value="IP5"/>
</dbReference>
<dbReference type="EMBL" id="MUJZ01037746">
    <property type="protein sequence ID" value="OTF76385.1"/>
    <property type="molecule type" value="Genomic_DNA"/>
</dbReference>
<dbReference type="AlphaFoldDB" id="A0A1Y3BAZ5"/>
<organism evidence="2 3">
    <name type="scientific">Euroglyphus maynei</name>
    <name type="common">Mayne's house dust mite</name>
    <dbReference type="NCBI Taxonomy" id="6958"/>
    <lineage>
        <taxon>Eukaryota</taxon>
        <taxon>Metazoa</taxon>
        <taxon>Ecdysozoa</taxon>
        <taxon>Arthropoda</taxon>
        <taxon>Chelicerata</taxon>
        <taxon>Arachnida</taxon>
        <taxon>Acari</taxon>
        <taxon>Acariformes</taxon>
        <taxon>Sarcoptiformes</taxon>
        <taxon>Astigmata</taxon>
        <taxon>Psoroptidia</taxon>
        <taxon>Analgoidea</taxon>
        <taxon>Pyroglyphidae</taxon>
        <taxon>Pyroglyphinae</taxon>
        <taxon>Euroglyphus</taxon>
    </lineage>
</organism>
<proteinExistence type="predicted"/>
<comment type="caution">
    <text evidence="2">The sequence shown here is derived from an EMBL/GenBank/DDBJ whole genome shotgun (WGS) entry which is preliminary data.</text>
</comment>
<evidence type="ECO:0000313" key="3">
    <source>
        <dbReference type="Proteomes" id="UP000194236"/>
    </source>
</evidence>
<sequence>MNESNETYDESKEFESITQFIRENRNNPNPNRFESLLSYDQIRMAIEKGDNPLKDYEESSISFAPTFKFVIDSCDEYDRKRRPAWTDRILWRNLLKLQNRWQKNDPSK</sequence>
<evidence type="ECO:0000313" key="2">
    <source>
        <dbReference type="EMBL" id="OTF76385.1"/>
    </source>
</evidence>
<dbReference type="SUPFAM" id="SSF56219">
    <property type="entry name" value="DNase I-like"/>
    <property type="match status" value="1"/>
</dbReference>
<dbReference type="InterPro" id="IPR036691">
    <property type="entry name" value="Endo/exonu/phosph_ase_sf"/>
</dbReference>
<dbReference type="OrthoDB" id="62798at2759"/>
<gene>
    <name evidence="2" type="ORF">BLA29_014447</name>
</gene>
<feature type="domain" description="Inositol polyphosphate-related phosphatase" evidence="1">
    <location>
        <begin position="22"/>
        <end position="95"/>
    </location>
</feature>
<evidence type="ECO:0000259" key="1">
    <source>
        <dbReference type="Pfam" id="PF22669"/>
    </source>
</evidence>